<sequence>METEKEAKKLGTRLPIKENGVEVKFRTWSPDFHMLNHDILHQKKAVVTLLGIPVHLKREDIVKAIIRKFCYSYEIDRDSLNFRSAFVQVTLKDVKLGNIPRIVNLEEKGNLYPVWIKLVNEWEDPDNCHEADRSTFI</sequence>
<evidence type="ECO:0000313" key="1">
    <source>
        <dbReference type="EMBL" id="KAF5198275.1"/>
    </source>
</evidence>
<proteinExistence type="predicted"/>
<comment type="caution">
    <text evidence="1">The sequence shown here is derived from an EMBL/GenBank/DDBJ whole genome shotgun (WGS) entry which is preliminary data.</text>
</comment>
<organism evidence="1 2">
    <name type="scientific">Thalictrum thalictroides</name>
    <name type="common">Rue-anemone</name>
    <name type="synonym">Anemone thalictroides</name>
    <dbReference type="NCBI Taxonomy" id="46969"/>
    <lineage>
        <taxon>Eukaryota</taxon>
        <taxon>Viridiplantae</taxon>
        <taxon>Streptophyta</taxon>
        <taxon>Embryophyta</taxon>
        <taxon>Tracheophyta</taxon>
        <taxon>Spermatophyta</taxon>
        <taxon>Magnoliopsida</taxon>
        <taxon>Ranunculales</taxon>
        <taxon>Ranunculaceae</taxon>
        <taxon>Thalictroideae</taxon>
        <taxon>Thalictrum</taxon>
    </lineage>
</organism>
<dbReference type="OrthoDB" id="1096772at2759"/>
<protein>
    <recommendedName>
        <fullName evidence="3">DUF4283 domain-containing protein</fullName>
    </recommendedName>
</protein>
<evidence type="ECO:0008006" key="3">
    <source>
        <dbReference type="Google" id="ProtNLM"/>
    </source>
</evidence>
<reference evidence="1 2" key="1">
    <citation type="submission" date="2020-06" db="EMBL/GenBank/DDBJ databases">
        <title>Transcriptomic and genomic resources for Thalictrum thalictroides and T. hernandezii: Facilitating candidate gene discovery in an emerging model plant lineage.</title>
        <authorList>
            <person name="Arias T."/>
            <person name="Riano-Pachon D.M."/>
            <person name="Di Stilio V.S."/>
        </authorList>
    </citation>
    <scope>NUCLEOTIDE SEQUENCE [LARGE SCALE GENOMIC DNA]</scope>
    <source>
        <strain evidence="2">cv. WT478/WT964</strain>
        <tissue evidence="1">Leaves</tissue>
    </source>
</reference>
<keyword evidence="2" id="KW-1185">Reference proteome</keyword>
<evidence type="ECO:0000313" key="2">
    <source>
        <dbReference type="Proteomes" id="UP000554482"/>
    </source>
</evidence>
<dbReference type="AlphaFoldDB" id="A0A7J6WP96"/>
<dbReference type="Proteomes" id="UP000554482">
    <property type="component" value="Unassembled WGS sequence"/>
</dbReference>
<gene>
    <name evidence="1" type="ORF">FRX31_012138</name>
</gene>
<dbReference type="EMBL" id="JABWDY010013442">
    <property type="protein sequence ID" value="KAF5198275.1"/>
    <property type="molecule type" value="Genomic_DNA"/>
</dbReference>
<accession>A0A7J6WP96</accession>
<name>A0A7J6WP96_THATH</name>